<dbReference type="EMBL" id="BX571876">
    <property type="protein sequence ID" value="CAE14687.1"/>
    <property type="molecule type" value="Genomic_DNA"/>
</dbReference>
<accession>Q6NE23</accession>
<keyword evidence="2" id="KW-1185">Reference proteome</keyword>
<organism evidence="1 2">
    <name type="scientific">Leptospira phage LE1</name>
    <dbReference type="NCBI Taxonomy" id="137511"/>
    <lineage>
        <taxon>Viruses</taxon>
        <taxon>Duplodnaviria</taxon>
        <taxon>Heunggongvirae</taxon>
        <taxon>Uroviricota</taxon>
        <taxon>Caudoviricetes</taxon>
        <taxon>Saintgironsvirus</taxon>
        <taxon>Saintgironsvirus LE1</taxon>
    </lineage>
</organism>
<sequence>MGIDLQLTTLALLIGQQPTRSFLRWQNSVRKFLAAQDIARAPYANHFTEPHNATIVALNDPEKIYVITEVRSSGAWTCEYTNSSADGKVYSRNGNGIQSFVPKAFTAENLKFVGVTEVSGYYIPAGKVF</sequence>
<reference evidence="2" key="1">
    <citation type="journal article" date="2000" name="J. Bacteriol.">
        <title>The LE1 bacteriophage replicates as a plasmid within Leptospira biflexa: construction of an L. biflexa-Escherichia coli shuttle vector.</title>
        <authorList>
            <person name="Saint Girons I."/>
            <person name="Bourhy P."/>
            <person name="Ottone C."/>
            <person name="Picardeau M."/>
            <person name="Yelton D."/>
            <person name="Hendrix R.W."/>
            <person name="Glaser P."/>
            <person name="Charon N."/>
        </authorList>
    </citation>
    <scope>NUCLEOTIDE SEQUENCE [LARGE SCALE GENOMIC DNA]</scope>
</reference>
<name>Q6NE23_9CAUD</name>
<dbReference type="Proteomes" id="UP000509470">
    <property type="component" value="Segment"/>
</dbReference>
<gene>
    <name evidence="1" type="ORF">LE1-0020</name>
</gene>
<protein>
    <submittedName>
        <fullName evidence="1">Uncharacterized protein</fullName>
    </submittedName>
</protein>
<proteinExistence type="predicted"/>
<evidence type="ECO:0000313" key="2">
    <source>
        <dbReference type="Proteomes" id="UP000509470"/>
    </source>
</evidence>
<evidence type="ECO:0000313" key="1">
    <source>
        <dbReference type="EMBL" id="CAE14687.1"/>
    </source>
</evidence>